<dbReference type="InterPro" id="IPR023100">
    <property type="entry name" value="D-aminoacylase_insert_dom_sf"/>
</dbReference>
<keyword evidence="3" id="KW-1185">Reference proteome</keyword>
<dbReference type="CDD" id="cd01297">
    <property type="entry name" value="D-aminoacylase"/>
    <property type="match status" value="1"/>
</dbReference>
<dbReference type="AlphaFoldDB" id="A0ABD5SNB9"/>
<dbReference type="GO" id="GO:0016787">
    <property type="term" value="F:hydrolase activity"/>
    <property type="evidence" value="ECO:0007669"/>
    <property type="project" value="UniProtKB-ARBA"/>
</dbReference>
<comment type="caution">
    <text evidence="2">The sequence shown here is derived from an EMBL/GenBank/DDBJ whole genome shotgun (WGS) entry which is preliminary data.</text>
</comment>
<dbReference type="Gene3D" id="2.30.40.10">
    <property type="entry name" value="Urease, subunit C, domain 1"/>
    <property type="match status" value="1"/>
</dbReference>
<dbReference type="SUPFAM" id="SSF51556">
    <property type="entry name" value="Metallo-dependent hydrolases"/>
    <property type="match status" value="1"/>
</dbReference>
<name>A0ABD5SNB9_9EURY</name>
<dbReference type="InterPro" id="IPR032466">
    <property type="entry name" value="Metal_Hydrolase"/>
</dbReference>
<dbReference type="Proteomes" id="UP001596383">
    <property type="component" value="Unassembled WGS sequence"/>
</dbReference>
<dbReference type="Gene3D" id="3.20.20.140">
    <property type="entry name" value="Metal-dependent hydrolases"/>
    <property type="match status" value="1"/>
</dbReference>
<feature type="domain" description="Amidohydrolase 3" evidence="1">
    <location>
        <begin position="50"/>
        <end position="508"/>
    </location>
</feature>
<gene>
    <name evidence="2" type="ORF">ACFQE6_09115</name>
</gene>
<sequence>MSSVSTGSVEFRNARVLDGTGGPVFSAHVLVDDGRIKCISDDPVGADRHIDLDGAYLAPGFVDMHAHSELRLITNPTAEEKLTQGVTTEVLGQDGVSVAPVPDDMKTEWEKRIQSLDGTLARRWPWSSVSEYLDELDEAAPAVNVAHYAPHGNLRSHIAGFEDRELSTEEVADVQERLGQAIDGGAFGLSTGMIYPPSSYGRDPELEALAETLAARDSFMISHVWNETDRVVESIDRYLELCRRGGCHAHVSHLKVGGQQNWGNSTDILDLFDDAIDAGQRVSFDQYPYTAGSTMLTALLPPWARQGETADILERLRRAAVRERIAEDISSPGEWENLARAAGSWDNILITRTASGDYQGDTIEEIATERNLDPVDAMCKLLVEERLDVTMADFVMSEEDIERFLADDRGTFCTDGIFGGKPHPRAIGTFGRILDRYVRERDVLSLPLVARKAAGHPADILGLDDRGYVKKGYVADLVVFDLDAVSENATYEDPFQLTDGFEYVLLGGAMAVENGTTTGVRNGEILRSTDEWGGSERPALDRSSNES</sequence>
<protein>
    <submittedName>
        <fullName evidence="2">Amidohydrolase family protein</fullName>
    </submittedName>
</protein>
<accession>A0ABD5SNB9</accession>
<evidence type="ECO:0000259" key="1">
    <source>
        <dbReference type="Pfam" id="PF07969"/>
    </source>
</evidence>
<reference evidence="2 3" key="1">
    <citation type="journal article" date="2019" name="Int. J. Syst. Evol. Microbiol.">
        <title>The Global Catalogue of Microorganisms (GCM) 10K type strain sequencing project: providing services to taxonomists for standard genome sequencing and annotation.</title>
        <authorList>
            <consortium name="The Broad Institute Genomics Platform"/>
            <consortium name="The Broad Institute Genome Sequencing Center for Infectious Disease"/>
            <person name="Wu L."/>
            <person name="Ma J."/>
        </authorList>
    </citation>
    <scope>NUCLEOTIDE SEQUENCE [LARGE SCALE GENOMIC DNA]</scope>
    <source>
        <strain evidence="2 3">LMG 29247</strain>
    </source>
</reference>
<dbReference type="InterPro" id="IPR050378">
    <property type="entry name" value="Metallo-dep_Hydrolases_sf"/>
</dbReference>
<dbReference type="SUPFAM" id="SSF51338">
    <property type="entry name" value="Composite domain of metallo-dependent hydrolases"/>
    <property type="match status" value="1"/>
</dbReference>
<dbReference type="RefSeq" id="WP_273738191.1">
    <property type="nucleotide sequence ID" value="NZ_JAQIVI010000132.1"/>
</dbReference>
<dbReference type="EMBL" id="JBHSWV010000132">
    <property type="protein sequence ID" value="MFC6765156.1"/>
    <property type="molecule type" value="Genomic_DNA"/>
</dbReference>
<dbReference type="InterPro" id="IPR011059">
    <property type="entry name" value="Metal-dep_hydrolase_composite"/>
</dbReference>
<dbReference type="PANTHER" id="PTHR11647:SF1">
    <property type="entry name" value="COLLAPSIN RESPONSE MEDIATOR PROTEIN"/>
    <property type="match status" value="1"/>
</dbReference>
<dbReference type="Pfam" id="PF07969">
    <property type="entry name" value="Amidohydro_3"/>
    <property type="match status" value="1"/>
</dbReference>
<dbReference type="InterPro" id="IPR013108">
    <property type="entry name" value="Amidohydro_3"/>
</dbReference>
<evidence type="ECO:0000313" key="2">
    <source>
        <dbReference type="EMBL" id="MFC6765156.1"/>
    </source>
</evidence>
<organism evidence="2 3">
    <name type="scientific">Natrinema soli</name>
    <dbReference type="NCBI Taxonomy" id="1930624"/>
    <lineage>
        <taxon>Archaea</taxon>
        <taxon>Methanobacteriati</taxon>
        <taxon>Methanobacteriota</taxon>
        <taxon>Stenosarchaea group</taxon>
        <taxon>Halobacteria</taxon>
        <taxon>Halobacteriales</taxon>
        <taxon>Natrialbaceae</taxon>
        <taxon>Natrinema</taxon>
    </lineage>
</organism>
<dbReference type="PANTHER" id="PTHR11647">
    <property type="entry name" value="HYDRANTOINASE/DIHYDROPYRIMIDINASE FAMILY MEMBER"/>
    <property type="match status" value="1"/>
</dbReference>
<proteinExistence type="predicted"/>
<dbReference type="Gene3D" id="3.30.1490.130">
    <property type="entry name" value="D-aminoacylase. Domain 3"/>
    <property type="match status" value="1"/>
</dbReference>
<evidence type="ECO:0000313" key="3">
    <source>
        <dbReference type="Proteomes" id="UP001596383"/>
    </source>
</evidence>